<sequence length="61" mass="7048">MFKDYFPLIMLVVGIGIGYLLTRIKKKETEEAGAGEVKGPDRKRERLDYDVVVMEEETNKQ</sequence>
<dbReference type="AlphaFoldDB" id="A0A0F9HCW8"/>
<keyword evidence="1" id="KW-0472">Membrane</keyword>
<feature type="transmembrane region" description="Helical" evidence="1">
    <location>
        <begin position="6"/>
        <end position="22"/>
    </location>
</feature>
<evidence type="ECO:0000256" key="1">
    <source>
        <dbReference type="SAM" id="Phobius"/>
    </source>
</evidence>
<reference evidence="2" key="1">
    <citation type="journal article" date="2015" name="Nature">
        <title>Complex archaea that bridge the gap between prokaryotes and eukaryotes.</title>
        <authorList>
            <person name="Spang A."/>
            <person name="Saw J.H."/>
            <person name="Jorgensen S.L."/>
            <person name="Zaremba-Niedzwiedzka K."/>
            <person name="Martijn J."/>
            <person name="Lind A.E."/>
            <person name="van Eijk R."/>
            <person name="Schleper C."/>
            <person name="Guy L."/>
            <person name="Ettema T.J."/>
        </authorList>
    </citation>
    <scope>NUCLEOTIDE SEQUENCE</scope>
</reference>
<keyword evidence="1" id="KW-1133">Transmembrane helix</keyword>
<gene>
    <name evidence="2" type="ORF">LCGC14_1799080</name>
</gene>
<evidence type="ECO:0000313" key="2">
    <source>
        <dbReference type="EMBL" id="KKM00972.1"/>
    </source>
</evidence>
<keyword evidence="1" id="KW-0812">Transmembrane</keyword>
<accession>A0A0F9HCW8</accession>
<comment type="caution">
    <text evidence="2">The sequence shown here is derived from an EMBL/GenBank/DDBJ whole genome shotgun (WGS) entry which is preliminary data.</text>
</comment>
<dbReference type="EMBL" id="LAZR01017305">
    <property type="protein sequence ID" value="KKM00972.1"/>
    <property type="molecule type" value="Genomic_DNA"/>
</dbReference>
<name>A0A0F9HCW8_9ZZZZ</name>
<protein>
    <submittedName>
        <fullName evidence="2">Uncharacterized protein</fullName>
    </submittedName>
</protein>
<organism evidence="2">
    <name type="scientific">marine sediment metagenome</name>
    <dbReference type="NCBI Taxonomy" id="412755"/>
    <lineage>
        <taxon>unclassified sequences</taxon>
        <taxon>metagenomes</taxon>
        <taxon>ecological metagenomes</taxon>
    </lineage>
</organism>
<proteinExistence type="predicted"/>